<reference evidence="1 2" key="1">
    <citation type="submission" date="2019-08" db="EMBL/GenBank/DDBJ databases">
        <title>Whole genome of Aphis craccivora.</title>
        <authorList>
            <person name="Voronova N.V."/>
            <person name="Shulinski R.S."/>
            <person name="Bandarenka Y.V."/>
            <person name="Zhorov D.G."/>
            <person name="Warner D."/>
        </authorList>
    </citation>
    <scope>NUCLEOTIDE SEQUENCE [LARGE SCALE GENOMIC DNA]</scope>
    <source>
        <strain evidence="1">180601</strain>
        <tissue evidence="1">Whole Body</tissue>
    </source>
</reference>
<name>A0A6G0VMC1_APHCR</name>
<sequence length="76" mass="9036">MNHFPKKNITCYLLYATNSYSLKFPKKAGYLYDFVGTHIHNILPKEVANMSPSIFKKYITHWIHHEYDATILKFQD</sequence>
<proteinExistence type="predicted"/>
<evidence type="ECO:0000313" key="2">
    <source>
        <dbReference type="Proteomes" id="UP000478052"/>
    </source>
</evidence>
<comment type="caution">
    <text evidence="1">The sequence shown here is derived from an EMBL/GenBank/DDBJ whole genome shotgun (WGS) entry which is preliminary data.</text>
</comment>
<dbReference type="EMBL" id="VUJU01014638">
    <property type="protein sequence ID" value="KAF0701725.1"/>
    <property type="molecule type" value="Genomic_DNA"/>
</dbReference>
<organism evidence="1 2">
    <name type="scientific">Aphis craccivora</name>
    <name type="common">Cowpea aphid</name>
    <dbReference type="NCBI Taxonomy" id="307492"/>
    <lineage>
        <taxon>Eukaryota</taxon>
        <taxon>Metazoa</taxon>
        <taxon>Ecdysozoa</taxon>
        <taxon>Arthropoda</taxon>
        <taxon>Hexapoda</taxon>
        <taxon>Insecta</taxon>
        <taxon>Pterygota</taxon>
        <taxon>Neoptera</taxon>
        <taxon>Paraneoptera</taxon>
        <taxon>Hemiptera</taxon>
        <taxon>Sternorrhyncha</taxon>
        <taxon>Aphidomorpha</taxon>
        <taxon>Aphidoidea</taxon>
        <taxon>Aphididae</taxon>
        <taxon>Aphidini</taxon>
        <taxon>Aphis</taxon>
        <taxon>Aphis</taxon>
    </lineage>
</organism>
<gene>
    <name evidence="1" type="ORF">FWK35_00035876</name>
</gene>
<dbReference type="Proteomes" id="UP000478052">
    <property type="component" value="Unassembled WGS sequence"/>
</dbReference>
<protein>
    <submittedName>
        <fullName evidence="1">Uncharacterized protein</fullName>
    </submittedName>
</protein>
<feature type="non-terminal residue" evidence="1">
    <location>
        <position position="76"/>
    </location>
</feature>
<dbReference type="AlphaFoldDB" id="A0A6G0VMC1"/>
<accession>A0A6G0VMC1</accession>
<evidence type="ECO:0000313" key="1">
    <source>
        <dbReference type="EMBL" id="KAF0701725.1"/>
    </source>
</evidence>
<keyword evidence="2" id="KW-1185">Reference proteome</keyword>